<evidence type="ECO:0000313" key="2">
    <source>
        <dbReference type="EMBL" id="AOJ06220.1"/>
    </source>
</evidence>
<gene>
    <name evidence="2" type="ORF">WS71_01920</name>
</gene>
<feature type="transmembrane region" description="Helical" evidence="1">
    <location>
        <begin position="21"/>
        <end position="39"/>
    </location>
</feature>
<proteinExistence type="predicted"/>
<evidence type="ECO:0000256" key="1">
    <source>
        <dbReference type="SAM" id="Phobius"/>
    </source>
</evidence>
<keyword evidence="1" id="KW-0812">Transmembrane</keyword>
<accession>A0A1B4FRB2</accession>
<organism evidence="2 3">
    <name type="scientific">Burkholderia mayonis</name>
    <dbReference type="NCBI Taxonomy" id="1385591"/>
    <lineage>
        <taxon>Bacteria</taxon>
        <taxon>Pseudomonadati</taxon>
        <taxon>Pseudomonadota</taxon>
        <taxon>Betaproteobacteria</taxon>
        <taxon>Burkholderiales</taxon>
        <taxon>Burkholderiaceae</taxon>
        <taxon>Burkholderia</taxon>
        <taxon>pseudomallei group</taxon>
    </lineage>
</organism>
<dbReference type="EMBL" id="CP013388">
    <property type="protein sequence ID" value="AOJ06220.1"/>
    <property type="molecule type" value="Genomic_DNA"/>
</dbReference>
<sequence>MIRDTPAARIGNAFDLSALRRALGALAQGAAIVAGFLSLSFALRWRPAFVVGCAVLAAAAVSPRSRARRTSCVAYATSAPHAMRRSQYIVIRIKHERMTIA</sequence>
<keyword evidence="1" id="KW-1133">Transmembrane helix</keyword>
<name>A0A1B4FRB2_9BURK</name>
<evidence type="ECO:0000313" key="3">
    <source>
        <dbReference type="Proteomes" id="UP000067711"/>
    </source>
</evidence>
<dbReference type="AlphaFoldDB" id="A0A1B4FRB2"/>
<protein>
    <submittedName>
        <fullName evidence="2">Uncharacterized protein</fullName>
    </submittedName>
</protein>
<feature type="transmembrane region" description="Helical" evidence="1">
    <location>
        <begin position="45"/>
        <end position="61"/>
    </location>
</feature>
<keyword evidence="1" id="KW-0472">Membrane</keyword>
<reference evidence="2 3" key="1">
    <citation type="submission" date="2015-12" db="EMBL/GenBank/DDBJ databases">
        <title>Diversity of Burkholderia near neighbor genomes.</title>
        <authorList>
            <person name="Sahl J."/>
            <person name="Wagner D."/>
            <person name="Keim P."/>
        </authorList>
    </citation>
    <scope>NUCLEOTIDE SEQUENCE [LARGE SCALE GENOMIC DNA]</scope>
    <source>
        <strain evidence="2 3">BDU8</strain>
    </source>
</reference>
<dbReference type="Proteomes" id="UP000067711">
    <property type="component" value="Chromosome 2"/>
</dbReference>